<evidence type="ECO:0000313" key="2">
    <source>
        <dbReference type="EMBL" id="QDT40028.1"/>
    </source>
</evidence>
<feature type="domain" description="FAD-binding" evidence="1">
    <location>
        <begin position="3"/>
        <end position="332"/>
    </location>
</feature>
<dbReference type="SUPFAM" id="SSF51905">
    <property type="entry name" value="FAD/NAD(P)-binding domain"/>
    <property type="match status" value="1"/>
</dbReference>
<gene>
    <name evidence="2" type="primary">hpxO</name>
    <name evidence="2" type="ORF">Pan241w_00810</name>
</gene>
<protein>
    <submittedName>
        <fullName evidence="2">FAD-dependent urate hydroxylase</fullName>
        <ecNumber evidence="2">1.14.13.113</ecNumber>
    </submittedName>
</protein>
<keyword evidence="2" id="KW-0560">Oxidoreductase</keyword>
<organism evidence="2 3">
    <name type="scientific">Gimesia alba</name>
    <dbReference type="NCBI Taxonomy" id="2527973"/>
    <lineage>
        <taxon>Bacteria</taxon>
        <taxon>Pseudomonadati</taxon>
        <taxon>Planctomycetota</taxon>
        <taxon>Planctomycetia</taxon>
        <taxon>Planctomycetales</taxon>
        <taxon>Planctomycetaceae</taxon>
        <taxon>Gimesia</taxon>
    </lineage>
</organism>
<dbReference type="AlphaFoldDB" id="A0A517R818"/>
<dbReference type="EMBL" id="CP036269">
    <property type="protein sequence ID" value="QDT40028.1"/>
    <property type="molecule type" value="Genomic_DNA"/>
</dbReference>
<dbReference type="Pfam" id="PF01494">
    <property type="entry name" value="FAD_binding_3"/>
    <property type="match status" value="1"/>
</dbReference>
<dbReference type="PANTHER" id="PTHR46865">
    <property type="entry name" value="OXIDOREDUCTASE-RELATED"/>
    <property type="match status" value="1"/>
</dbReference>
<dbReference type="Proteomes" id="UP000317171">
    <property type="component" value="Chromosome"/>
</dbReference>
<dbReference type="InterPro" id="IPR002938">
    <property type="entry name" value="FAD-bd"/>
</dbReference>
<dbReference type="EC" id="1.14.13.113" evidence="2"/>
<name>A0A517R818_9PLAN</name>
<evidence type="ECO:0000313" key="3">
    <source>
        <dbReference type="Proteomes" id="UP000317171"/>
    </source>
</evidence>
<dbReference type="PRINTS" id="PR00420">
    <property type="entry name" value="RNGMNOXGNASE"/>
</dbReference>
<dbReference type="KEGG" id="gaz:Pan241w_00810"/>
<dbReference type="Gene3D" id="3.50.50.60">
    <property type="entry name" value="FAD/NAD(P)-binding domain"/>
    <property type="match status" value="1"/>
</dbReference>
<dbReference type="GO" id="GO:0102099">
    <property type="term" value="F:FAD-dependent urate hydroxylase activity"/>
    <property type="evidence" value="ECO:0007669"/>
    <property type="project" value="UniProtKB-EC"/>
</dbReference>
<dbReference type="InterPro" id="IPR051704">
    <property type="entry name" value="FAD_aromatic-hydroxylase"/>
</dbReference>
<keyword evidence="3" id="KW-1185">Reference proteome</keyword>
<dbReference type="PANTHER" id="PTHR46865:SF8">
    <property type="entry name" value="POSSIBLE OXIDOREDUCTASE"/>
    <property type="match status" value="1"/>
</dbReference>
<dbReference type="RefSeq" id="WP_145209300.1">
    <property type="nucleotide sequence ID" value="NZ_CP036269.1"/>
</dbReference>
<reference evidence="2 3" key="1">
    <citation type="submission" date="2019-02" db="EMBL/GenBank/DDBJ databases">
        <title>Deep-cultivation of Planctomycetes and their phenomic and genomic characterization uncovers novel biology.</title>
        <authorList>
            <person name="Wiegand S."/>
            <person name="Jogler M."/>
            <person name="Boedeker C."/>
            <person name="Pinto D."/>
            <person name="Vollmers J."/>
            <person name="Rivas-Marin E."/>
            <person name="Kohn T."/>
            <person name="Peeters S.H."/>
            <person name="Heuer A."/>
            <person name="Rast P."/>
            <person name="Oberbeckmann S."/>
            <person name="Bunk B."/>
            <person name="Jeske O."/>
            <person name="Meyerdierks A."/>
            <person name="Storesund J.E."/>
            <person name="Kallscheuer N."/>
            <person name="Luecker S."/>
            <person name="Lage O.M."/>
            <person name="Pohl T."/>
            <person name="Merkel B.J."/>
            <person name="Hornburger P."/>
            <person name="Mueller R.-W."/>
            <person name="Bruemmer F."/>
            <person name="Labrenz M."/>
            <person name="Spormann A.M."/>
            <person name="Op den Camp H."/>
            <person name="Overmann J."/>
            <person name="Amann R."/>
            <person name="Jetten M.S.M."/>
            <person name="Mascher T."/>
            <person name="Medema M.H."/>
            <person name="Devos D.P."/>
            <person name="Kaster A.-K."/>
            <person name="Ovreas L."/>
            <person name="Rohde M."/>
            <person name="Galperin M.Y."/>
            <person name="Jogler C."/>
        </authorList>
    </citation>
    <scope>NUCLEOTIDE SEQUENCE [LARGE SCALE GENOMIC DNA]</scope>
    <source>
        <strain evidence="2 3">Pan241w</strain>
    </source>
</reference>
<evidence type="ECO:0000259" key="1">
    <source>
        <dbReference type="Pfam" id="PF01494"/>
    </source>
</evidence>
<accession>A0A517R818</accession>
<dbReference type="GO" id="GO:0071949">
    <property type="term" value="F:FAD binding"/>
    <property type="evidence" value="ECO:0007669"/>
    <property type="project" value="InterPro"/>
</dbReference>
<sequence>MRILIVGAGIGGMTLAALLKQRGFEPTLIERAPNFDHAGYMLGLWPLGYRVFHGLGLYEQFAAESIECKHYEVRDNHGELVKHWSMAPISDRFGPNLSCTRPQLIKLLHSALEGADLRFNTAIESLNDTGDAVTATFNDGTSETFDLVVGADGLHSKVRQLVFGEQPYYHTNWGGWVWWVDVDQVPKETFVEHWGAGRFFGIYPTQEGAGVYAGAPVEGNFDQPGPGRRQRLREQFAGMGELVDTCLAALPDDSEDLFFWKLSDVRSKEWTRGRVVLLGDAAAGFLPTAGIGASMAMESAAVLADELSRTNTEFLEHALSLYVKRRKHRVESTQSDSRHLAKMMFIKSATVAHIRDVATKFYSLEQLASSIAKAFDEPI</sequence>
<dbReference type="InterPro" id="IPR036188">
    <property type="entry name" value="FAD/NAD-bd_sf"/>
</dbReference>
<proteinExistence type="predicted"/>
<dbReference type="OrthoDB" id="9766816at2"/>